<comment type="caution">
    <text evidence="2">The sequence shown here is derived from an EMBL/GenBank/DDBJ whole genome shotgun (WGS) entry which is preliminary data.</text>
</comment>
<sequence length="62" mass="7506">MSNSCKKLVIESIYETVEVKGTFMMERRYKHDRRNSKTKVAYDRRTQRDKRIPDTKSIDEHV</sequence>
<evidence type="ECO:0000313" key="3">
    <source>
        <dbReference type="Proteomes" id="UP000809621"/>
    </source>
</evidence>
<feature type="region of interest" description="Disordered" evidence="1">
    <location>
        <begin position="30"/>
        <end position="62"/>
    </location>
</feature>
<evidence type="ECO:0000313" key="2">
    <source>
        <dbReference type="EMBL" id="MBM7036363.1"/>
    </source>
</evidence>
<evidence type="ECO:0000256" key="1">
    <source>
        <dbReference type="SAM" id="MobiDB-lite"/>
    </source>
</evidence>
<proteinExistence type="predicted"/>
<keyword evidence="3" id="KW-1185">Reference proteome</keyword>
<dbReference type="EMBL" id="JAFEUM010000002">
    <property type="protein sequence ID" value="MBM7036363.1"/>
    <property type="molecule type" value="Genomic_DNA"/>
</dbReference>
<gene>
    <name evidence="2" type="ORF">JQC93_08035</name>
</gene>
<dbReference type="Proteomes" id="UP000809621">
    <property type="component" value="Unassembled WGS sequence"/>
</dbReference>
<organism evidence="2 3">
    <name type="scientific">Vibrio ulleungensis</name>
    <dbReference type="NCBI Taxonomy" id="2807619"/>
    <lineage>
        <taxon>Bacteria</taxon>
        <taxon>Pseudomonadati</taxon>
        <taxon>Pseudomonadota</taxon>
        <taxon>Gammaproteobacteria</taxon>
        <taxon>Vibrionales</taxon>
        <taxon>Vibrionaceae</taxon>
        <taxon>Vibrio</taxon>
    </lineage>
</organism>
<dbReference type="RefSeq" id="WP_205157930.1">
    <property type="nucleotide sequence ID" value="NZ_JAFEUM010000002.1"/>
</dbReference>
<reference evidence="2 3" key="1">
    <citation type="submission" date="2021-02" db="EMBL/GenBank/DDBJ databases">
        <authorList>
            <person name="Park J.-S."/>
        </authorList>
    </citation>
    <scope>NUCLEOTIDE SEQUENCE [LARGE SCALE GENOMIC DNA]</scope>
    <source>
        <strain evidence="2 3">188UL20-2</strain>
    </source>
</reference>
<protein>
    <submittedName>
        <fullName evidence="2">Uncharacterized protein</fullName>
    </submittedName>
</protein>
<feature type="compositionally biased region" description="Basic and acidic residues" evidence="1">
    <location>
        <begin position="40"/>
        <end position="62"/>
    </location>
</feature>
<accession>A0ABS2HFP4</accession>
<name>A0ABS2HFP4_9VIBR</name>